<feature type="compositionally biased region" description="Polar residues" evidence="8">
    <location>
        <begin position="585"/>
        <end position="611"/>
    </location>
</feature>
<dbReference type="GO" id="GO:0005634">
    <property type="term" value="C:nucleus"/>
    <property type="evidence" value="ECO:0007669"/>
    <property type="project" value="UniProtKB-SubCell"/>
</dbReference>
<dbReference type="PANTHER" id="PTHR12663">
    <property type="entry name" value="ANDROGEN INDUCED INHIBITOR OF PROLIFERATION AS3 / PDS5-RELATED"/>
    <property type="match status" value="1"/>
</dbReference>
<dbReference type="SMART" id="SM00384">
    <property type="entry name" value="AT_hook"/>
    <property type="match status" value="3"/>
</dbReference>
<dbReference type="GO" id="GO:0006281">
    <property type="term" value="P:DNA repair"/>
    <property type="evidence" value="ECO:0007669"/>
    <property type="project" value="UniProtKB-KW"/>
</dbReference>
<dbReference type="STRING" id="74649.A0A2P6RVH9"/>
<feature type="compositionally biased region" description="Polar residues" evidence="8">
    <location>
        <begin position="431"/>
        <end position="454"/>
    </location>
</feature>
<dbReference type="Gramene" id="PRQ50432">
    <property type="protein sequence ID" value="PRQ50432"/>
    <property type="gene ID" value="RchiOBHm_Chr2g0133121"/>
</dbReference>
<proteinExistence type="predicted"/>
<accession>A0A2P6RVH9</accession>
<keyword evidence="2" id="KW-0132">Cell division</keyword>
<feature type="compositionally biased region" description="Basic and acidic residues" evidence="8">
    <location>
        <begin position="698"/>
        <end position="710"/>
    </location>
</feature>
<dbReference type="GO" id="GO:0035825">
    <property type="term" value="P:homologous recombination"/>
    <property type="evidence" value="ECO:0007669"/>
    <property type="project" value="UniProtKB-ARBA"/>
</dbReference>
<keyword evidence="5" id="KW-0234">DNA repair</keyword>
<gene>
    <name evidence="9" type="ORF">RchiOBHm_Chr2g0133121</name>
</gene>
<feature type="compositionally biased region" description="Basic residues" evidence="8">
    <location>
        <begin position="399"/>
        <end position="413"/>
    </location>
</feature>
<dbReference type="OMA" id="VLMWDLE"/>
<feature type="compositionally biased region" description="Basic and acidic residues" evidence="8">
    <location>
        <begin position="568"/>
        <end position="584"/>
    </location>
</feature>
<comment type="subcellular location">
    <subcellularLocation>
        <location evidence="1">Nucleus</location>
    </subcellularLocation>
</comment>
<evidence type="ECO:0000256" key="2">
    <source>
        <dbReference type="ARBA" id="ARBA00022618"/>
    </source>
</evidence>
<evidence type="ECO:0000256" key="8">
    <source>
        <dbReference type="SAM" id="MobiDB-lite"/>
    </source>
</evidence>
<dbReference type="Pfam" id="PF20168">
    <property type="entry name" value="PDS5"/>
    <property type="match status" value="1"/>
</dbReference>
<keyword evidence="9" id="KW-0238">DNA-binding</keyword>
<feature type="region of interest" description="Disordered" evidence="8">
    <location>
        <begin position="317"/>
        <end position="620"/>
    </location>
</feature>
<dbReference type="InterPro" id="IPR039776">
    <property type="entry name" value="Pds5"/>
</dbReference>
<comment type="caution">
    <text evidence="9">The sequence shown here is derived from an EMBL/GenBank/DDBJ whole genome shotgun (WGS) entry which is preliminary data.</text>
</comment>
<evidence type="ECO:0000256" key="5">
    <source>
        <dbReference type="ARBA" id="ARBA00023204"/>
    </source>
</evidence>
<dbReference type="GO" id="GO:0003677">
    <property type="term" value="F:DNA binding"/>
    <property type="evidence" value="ECO:0007669"/>
    <property type="project" value="UniProtKB-KW"/>
</dbReference>
<keyword evidence="6" id="KW-0539">Nucleus</keyword>
<dbReference type="SUPFAM" id="SSF63748">
    <property type="entry name" value="Tudor/PWWP/MBT"/>
    <property type="match status" value="1"/>
</dbReference>
<reference evidence="9 10" key="1">
    <citation type="journal article" date="2018" name="Nat. Genet.">
        <title>The Rosa genome provides new insights in the design of modern roses.</title>
        <authorList>
            <person name="Bendahmane M."/>
        </authorList>
    </citation>
    <scope>NUCLEOTIDE SEQUENCE [LARGE SCALE GENOMIC DNA]</scope>
    <source>
        <strain evidence="10">cv. Old Blush</strain>
    </source>
</reference>
<dbReference type="PANTHER" id="PTHR12663:SF69">
    <property type="entry name" value="SISTER CHROMATID COHESION PROTEIN PDS5 HOMOLOG E"/>
    <property type="match status" value="1"/>
</dbReference>
<keyword evidence="7" id="KW-0131">Cell cycle</keyword>
<dbReference type="EMBL" id="PDCK01000040">
    <property type="protein sequence ID" value="PRQ50432.1"/>
    <property type="molecule type" value="Genomic_DNA"/>
</dbReference>
<dbReference type="PRINTS" id="PR00929">
    <property type="entry name" value="ATHOOK"/>
</dbReference>
<keyword evidence="4" id="KW-0498">Mitosis</keyword>
<dbReference type="Proteomes" id="UP000238479">
    <property type="component" value="Chromosome 2"/>
</dbReference>
<evidence type="ECO:0000313" key="10">
    <source>
        <dbReference type="Proteomes" id="UP000238479"/>
    </source>
</evidence>
<feature type="compositionally biased region" description="Basic and acidic residues" evidence="8">
    <location>
        <begin position="918"/>
        <end position="940"/>
    </location>
</feature>
<evidence type="ECO:0000256" key="7">
    <source>
        <dbReference type="ARBA" id="ARBA00023306"/>
    </source>
</evidence>
<dbReference type="SUPFAM" id="SSF48371">
    <property type="entry name" value="ARM repeat"/>
    <property type="match status" value="1"/>
</dbReference>
<name>A0A2P6RVH9_ROSCH</name>
<feature type="compositionally biased region" description="Basic residues" evidence="8">
    <location>
        <begin position="543"/>
        <end position="554"/>
    </location>
</feature>
<protein>
    <submittedName>
        <fullName evidence="9">Putative AT hook, DNA-binding protein</fullName>
    </submittedName>
</protein>
<evidence type="ECO:0000313" key="9">
    <source>
        <dbReference type="EMBL" id="PRQ50432.1"/>
    </source>
</evidence>
<dbReference type="CDD" id="cd20404">
    <property type="entry name" value="Tudor_Agenet_AtEML-like"/>
    <property type="match status" value="1"/>
</dbReference>
<dbReference type="InterPro" id="IPR016024">
    <property type="entry name" value="ARM-type_fold"/>
</dbReference>
<evidence type="ECO:0000256" key="3">
    <source>
        <dbReference type="ARBA" id="ARBA00022763"/>
    </source>
</evidence>
<keyword evidence="10" id="KW-1185">Reference proteome</keyword>
<feature type="region of interest" description="Disordered" evidence="8">
    <location>
        <begin position="1"/>
        <end position="22"/>
    </location>
</feature>
<evidence type="ECO:0000256" key="6">
    <source>
        <dbReference type="ARBA" id="ARBA00023242"/>
    </source>
</evidence>
<feature type="compositionally biased region" description="Basic and acidic residues" evidence="8">
    <location>
        <begin position="680"/>
        <end position="689"/>
    </location>
</feature>
<keyword evidence="3" id="KW-0227">DNA damage</keyword>
<dbReference type="InterPro" id="IPR017956">
    <property type="entry name" value="AT_hook_DNA-bd_motif"/>
</dbReference>
<feature type="compositionally biased region" description="Basic and acidic residues" evidence="8">
    <location>
        <begin position="725"/>
        <end position="741"/>
    </location>
</feature>
<feature type="region of interest" description="Disordered" evidence="8">
    <location>
        <begin position="795"/>
        <end position="887"/>
    </location>
</feature>
<evidence type="ECO:0000256" key="1">
    <source>
        <dbReference type="ARBA" id="ARBA00004123"/>
    </source>
</evidence>
<evidence type="ECO:0000256" key="4">
    <source>
        <dbReference type="ARBA" id="ARBA00022776"/>
    </source>
</evidence>
<feature type="compositionally biased region" description="Basic and acidic residues" evidence="8">
    <location>
        <begin position="869"/>
        <end position="887"/>
    </location>
</feature>
<dbReference type="GO" id="GO:0051301">
    <property type="term" value="P:cell division"/>
    <property type="evidence" value="ECO:0007669"/>
    <property type="project" value="UniProtKB-KW"/>
</dbReference>
<dbReference type="AlphaFoldDB" id="A0A2P6RVH9"/>
<feature type="compositionally biased region" description="Basic and acidic residues" evidence="8">
    <location>
        <begin position="1"/>
        <end position="12"/>
    </location>
</feature>
<organism evidence="9 10">
    <name type="scientific">Rosa chinensis</name>
    <name type="common">China rose</name>
    <dbReference type="NCBI Taxonomy" id="74649"/>
    <lineage>
        <taxon>Eukaryota</taxon>
        <taxon>Viridiplantae</taxon>
        <taxon>Streptophyta</taxon>
        <taxon>Embryophyta</taxon>
        <taxon>Tracheophyta</taxon>
        <taxon>Spermatophyta</taxon>
        <taxon>Magnoliopsida</taxon>
        <taxon>eudicotyledons</taxon>
        <taxon>Gunneridae</taxon>
        <taxon>Pentapetalae</taxon>
        <taxon>rosids</taxon>
        <taxon>fabids</taxon>
        <taxon>Rosales</taxon>
        <taxon>Rosaceae</taxon>
        <taxon>Rosoideae</taxon>
        <taxon>Rosoideae incertae sedis</taxon>
        <taxon>Rosa</taxon>
    </lineage>
</organism>
<dbReference type="Gene3D" id="2.30.30.140">
    <property type="match status" value="1"/>
</dbReference>
<dbReference type="GO" id="GO:0007064">
    <property type="term" value="P:mitotic sister chromatid cohesion"/>
    <property type="evidence" value="ECO:0007669"/>
    <property type="project" value="InterPro"/>
</dbReference>
<feature type="region of interest" description="Disordered" evidence="8">
    <location>
        <begin position="640"/>
        <end position="741"/>
    </location>
</feature>
<feature type="compositionally biased region" description="Basic and acidic residues" evidence="8">
    <location>
        <begin position="640"/>
        <end position="655"/>
    </location>
</feature>
<feature type="region of interest" description="Disordered" evidence="8">
    <location>
        <begin position="918"/>
        <end position="960"/>
    </location>
</feature>
<dbReference type="GO" id="GO:0000785">
    <property type="term" value="C:chromatin"/>
    <property type="evidence" value="ECO:0007669"/>
    <property type="project" value="TreeGrafter"/>
</dbReference>
<sequence length="960" mass="105556">MSSSKKELEEQLKQAGHSLLKPPSNTDELLKLLDEVEDLLSDVGQAPSTSLQDALLPTMTALISTELLRHSHMDVKVSVASCITEITRITAPEAPYNDEQMKEIFKLTVAAFENLAHLSSRSYKKAASILRVVAKVRSSVMMLDLDCYTLIAEMFQYFLNIIQSNHPHAVFSDMQTIMTMVLDEIHESEEIPLELLKILLSSVRKENQNVSPFSWKLGETVLDNCSAKVKPYLMEAVKSMGTAMDDYAHIVASICQNGSGALKLDHVNDSAKNLVTEVVTADAACPSAIDKSVPASARDEHIVLRDSSKTLQRCHLTKHSKEVDSQDGAQPNKTFSVKAVKSVTEPDSGTKKKAKRPSSSMDPEEKSEIEPYSAPKKRGRKPNSLMNPEEGYENYWMHSGKKSPKSAGNRKSHEKGSNSLPTEDHLRLKVTLSSTLPSTLKEVTQPSTLPSTHQKVTEPPNAQPKIEGEIGSASSFLQNGHPEGTESRRGRPKKQVAIAQQEANPTSLSAAKGDFLSAQAEEKSPRSMDTLNMESKETSSLKAKSRGRPRKFRAKTNDETIIASVHVGTEKESAVPCDQEEKQQESALTLGTGNINDQSAVQKVGTGNVSETKPRGRPRKLAAKINQETFLASAHVVVTEKESPVPCDPEQKRQQEPALQYDTGSIKDQSAIKGIKKRRRDDAPSKDSAEGSLSKKFSKCEAKLEGDKNVVEGTPKIVRKRKRSIGKEEANPMPDPDDRLVGKGIKVWWPQDKTYYDGVVRSYDTVKKKHLVLYNDGEKENLNLRKQRWQLIGDDSKDPCIQLGQKSDTPKTDASDIPQKRKRKAKSESSKQANAGFSLKRTGASAGLSTVECMKSDSKSADRSTVSEPIKDETRDDKSKEIDRLTDDEGEIYAGKLKADMKTGIDSTQITPEAMNLSKEESAKVDIEPSVRDGAKEMKELSNGAKDASSSPSPVLDKAV</sequence>